<dbReference type="EMBL" id="JACBFH010000003">
    <property type="protein sequence ID" value="NYY96433.1"/>
    <property type="molecule type" value="Genomic_DNA"/>
</dbReference>
<feature type="transmembrane region" description="Helical" evidence="9">
    <location>
        <begin position="109"/>
        <end position="130"/>
    </location>
</feature>
<reference evidence="11" key="2">
    <citation type="submission" date="2020-06" db="EMBL/GenBank/DDBJ databases">
        <title>Whole Genome Sequence of Bradyrhizobium sp. Strain 323S2.</title>
        <authorList>
            <person name="Bromfield E.S.P."/>
        </authorList>
    </citation>
    <scope>NUCLEOTIDE SEQUENCE [LARGE SCALE GENOMIC DNA]</scope>
    <source>
        <strain evidence="11">323S2</strain>
    </source>
</reference>
<evidence type="ECO:0000256" key="5">
    <source>
        <dbReference type="ARBA" id="ARBA00022692"/>
    </source>
</evidence>
<sequence length="299" mass="32221">MIDITLNTSDVPLDSYSGAASSAAARHAGIDPIDPTAEQVVAGSDSKTPRWLQRLAGPAVMLLVWQLLSSMNVFDPRTTPSPLTVAKTAFDLLASNDLQMHLLASLERVLQGLALGISLGLVSATIAGLTRWGENFVDTNMEVLRAVPNFALLPVLIAWFGIGEESKVTLITLGVWVAIYINTYGAIRNVDASLVEAARTFGAGRRELVTAVILPGALPGFLVGLRIALTSAWLALIFAETINAPLGLGRMMNDAREYFRIDIIFVLLSVYAVLGLLSLALVRVLEKHLLTWRRAFDGD</sequence>
<comment type="function">
    <text evidence="8">Probably part of an ABC transporter complex. Probably responsible for the translocation of the substrate across the membrane.</text>
</comment>
<dbReference type="GO" id="GO:0042918">
    <property type="term" value="P:alkanesulfonate transmembrane transport"/>
    <property type="evidence" value="ECO:0007669"/>
    <property type="project" value="UniProtKB-ARBA"/>
</dbReference>
<reference evidence="12 13" key="1">
    <citation type="journal article" date="2017" name="Syst. Appl. Microbiol.">
        <title>Soybeans inoculated with root zone soils of Canadian native legumes harbour diverse and novel Bradyrhizobium spp. that possess agricultural potential.</title>
        <authorList>
            <person name="Bromfield E.S.P."/>
            <person name="Cloutier S."/>
            <person name="Tambong J.T."/>
            <person name="Tran Thi T.V."/>
        </authorList>
    </citation>
    <scope>NUCLEOTIDE SEQUENCE [LARGE SCALE GENOMIC DNA]</scope>
    <source>
        <strain evidence="12 13">323S2</strain>
    </source>
</reference>
<evidence type="ECO:0000256" key="9">
    <source>
        <dbReference type="RuleBase" id="RU363032"/>
    </source>
</evidence>
<evidence type="ECO:0000256" key="6">
    <source>
        <dbReference type="ARBA" id="ARBA00022989"/>
    </source>
</evidence>
<keyword evidence="6 9" id="KW-1133">Transmembrane helix</keyword>
<dbReference type="EMBL" id="CP088281">
    <property type="protein sequence ID" value="UGX99561.1"/>
    <property type="molecule type" value="Genomic_DNA"/>
</dbReference>
<dbReference type="Proteomes" id="UP000564836">
    <property type="component" value="Plasmid pBb323S2b"/>
</dbReference>
<dbReference type="Gene3D" id="1.10.3720.10">
    <property type="entry name" value="MetI-like"/>
    <property type="match status" value="1"/>
</dbReference>
<evidence type="ECO:0000256" key="1">
    <source>
        <dbReference type="ARBA" id="ARBA00004651"/>
    </source>
</evidence>
<dbReference type="GO" id="GO:0005886">
    <property type="term" value="C:plasma membrane"/>
    <property type="evidence" value="ECO:0007669"/>
    <property type="project" value="UniProtKB-SubCell"/>
</dbReference>
<evidence type="ECO:0000259" key="10">
    <source>
        <dbReference type="PROSITE" id="PS50928"/>
    </source>
</evidence>
<comment type="subcellular location">
    <subcellularLocation>
        <location evidence="1 9">Cell membrane</location>
        <topology evidence="1 9">Multi-pass membrane protein</topology>
    </subcellularLocation>
</comment>
<dbReference type="CDD" id="cd06261">
    <property type="entry name" value="TM_PBP2"/>
    <property type="match status" value="1"/>
</dbReference>
<keyword evidence="3 9" id="KW-0813">Transport</keyword>
<protein>
    <submittedName>
        <fullName evidence="11">ABC transporter permease</fullName>
    </submittedName>
</protein>
<dbReference type="InterPro" id="IPR035906">
    <property type="entry name" value="MetI-like_sf"/>
</dbReference>
<evidence type="ECO:0000313" key="12">
    <source>
        <dbReference type="EMBL" id="UGX99561.1"/>
    </source>
</evidence>
<evidence type="ECO:0000256" key="4">
    <source>
        <dbReference type="ARBA" id="ARBA00022475"/>
    </source>
</evidence>
<evidence type="ECO:0000256" key="2">
    <source>
        <dbReference type="ARBA" id="ARBA00009306"/>
    </source>
</evidence>
<organism evidence="11">
    <name type="scientific">Bradyrhizobium barranii subsp. barranii</name>
    <dbReference type="NCBI Taxonomy" id="2823807"/>
    <lineage>
        <taxon>Bacteria</taxon>
        <taxon>Pseudomonadati</taxon>
        <taxon>Pseudomonadota</taxon>
        <taxon>Alphaproteobacteria</taxon>
        <taxon>Hyphomicrobiales</taxon>
        <taxon>Nitrobacteraceae</taxon>
        <taxon>Bradyrhizobium</taxon>
        <taxon>Bradyrhizobium barranii</taxon>
    </lineage>
</organism>
<dbReference type="AlphaFoldDB" id="A0A7Z0QMJ8"/>
<geneLocation type="plasmid" evidence="12 13">
    <name>pBb323S2b</name>
</geneLocation>
<dbReference type="PANTHER" id="PTHR30151:SF38">
    <property type="entry name" value="ALIPHATIC SULFONATES TRANSPORT PERMEASE PROTEIN SSUC-RELATED"/>
    <property type="match status" value="1"/>
</dbReference>
<comment type="similarity">
    <text evidence="2 9">Belongs to the binding-protein-dependent transport system permease family.</text>
</comment>
<dbReference type="PROSITE" id="PS50928">
    <property type="entry name" value="ABC_TM1"/>
    <property type="match status" value="1"/>
</dbReference>
<feature type="transmembrane region" description="Helical" evidence="9">
    <location>
        <begin position="258"/>
        <end position="285"/>
    </location>
</feature>
<dbReference type="PANTHER" id="PTHR30151">
    <property type="entry name" value="ALKANE SULFONATE ABC TRANSPORTER-RELATED, MEMBRANE SUBUNIT"/>
    <property type="match status" value="1"/>
</dbReference>
<feature type="transmembrane region" description="Helical" evidence="9">
    <location>
        <begin position="168"/>
        <end position="187"/>
    </location>
</feature>
<gene>
    <name evidence="12" type="ORF">G6321_00054980</name>
    <name evidence="11" type="ORF">G6321_51365</name>
</gene>
<feature type="transmembrane region" description="Helical" evidence="9">
    <location>
        <begin position="208"/>
        <end position="238"/>
    </location>
</feature>
<keyword evidence="4" id="KW-1003">Cell membrane</keyword>
<keyword evidence="5 9" id="KW-0812">Transmembrane</keyword>
<name>A0A7Z0QMJ8_9BRAD</name>
<feature type="domain" description="ABC transmembrane type-1" evidence="10">
    <location>
        <begin position="98"/>
        <end position="285"/>
    </location>
</feature>
<feature type="transmembrane region" description="Helical" evidence="9">
    <location>
        <begin position="142"/>
        <end position="162"/>
    </location>
</feature>
<evidence type="ECO:0000256" key="7">
    <source>
        <dbReference type="ARBA" id="ARBA00023136"/>
    </source>
</evidence>
<proteinExistence type="inferred from homology"/>
<evidence type="ECO:0000256" key="3">
    <source>
        <dbReference type="ARBA" id="ARBA00022448"/>
    </source>
</evidence>
<keyword evidence="7 9" id="KW-0472">Membrane</keyword>
<keyword evidence="12" id="KW-0614">Plasmid</keyword>
<evidence type="ECO:0000313" key="13">
    <source>
        <dbReference type="Proteomes" id="UP000564836"/>
    </source>
</evidence>
<dbReference type="InterPro" id="IPR000515">
    <property type="entry name" value="MetI-like"/>
</dbReference>
<dbReference type="SUPFAM" id="SSF161098">
    <property type="entry name" value="MetI-like"/>
    <property type="match status" value="1"/>
</dbReference>
<dbReference type="Pfam" id="PF00528">
    <property type="entry name" value="BPD_transp_1"/>
    <property type="match status" value="1"/>
</dbReference>
<reference evidence="12 13" key="3">
    <citation type="journal article" date="2022" name="Int. J. Syst. Evol. Microbiol.">
        <title>Strains of Bradyrhizobium barranii sp. nov. associated with legumes native to Canada are symbionts of soybeans and belong to different subspecies (subsp. barranii subsp. nov. and subsp. apii subsp. nov.) and symbiovars (sv. glycinearum and sv. septentrionale).</title>
        <authorList>
            <person name="Bromfield E.S.P."/>
            <person name="Cloutier S."/>
            <person name="Wasai-Hara S."/>
            <person name="Minamisawa K."/>
        </authorList>
    </citation>
    <scope>NUCLEOTIDE SEQUENCE [LARGE SCALE GENOMIC DNA]</scope>
    <source>
        <strain evidence="12 13">323S2</strain>
        <plasmid evidence="13">pBb323S2b</plasmid>
    </source>
</reference>
<evidence type="ECO:0000313" key="11">
    <source>
        <dbReference type="EMBL" id="NYY96433.1"/>
    </source>
</evidence>
<dbReference type="FunFam" id="1.10.3720.10:FF:000003">
    <property type="entry name" value="Aliphatic sulfonate ABC transporter permease"/>
    <property type="match status" value="1"/>
</dbReference>
<dbReference type="RefSeq" id="WP_166354395.1">
    <property type="nucleotide sequence ID" value="NZ_CP049701.1"/>
</dbReference>
<accession>A0A7Z0QMJ8</accession>
<evidence type="ECO:0000256" key="8">
    <source>
        <dbReference type="ARBA" id="ARBA00056719"/>
    </source>
</evidence>